<dbReference type="Proteomes" id="UP001232148">
    <property type="component" value="Unassembled WGS sequence"/>
</dbReference>
<dbReference type="EMBL" id="MU843034">
    <property type="protein sequence ID" value="KAK2022624.1"/>
    <property type="molecule type" value="Genomic_DNA"/>
</dbReference>
<organism evidence="1 2">
    <name type="scientific">Colletotrichum zoysiae</name>
    <dbReference type="NCBI Taxonomy" id="1216348"/>
    <lineage>
        <taxon>Eukaryota</taxon>
        <taxon>Fungi</taxon>
        <taxon>Dikarya</taxon>
        <taxon>Ascomycota</taxon>
        <taxon>Pezizomycotina</taxon>
        <taxon>Sordariomycetes</taxon>
        <taxon>Hypocreomycetidae</taxon>
        <taxon>Glomerellales</taxon>
        <taxon>Glomerellaceae</taxon>
        <taxon>Colletotrichum</taxon>
        <taxon>Colletotrichum graminicola species complex</taxon>
    </lineage>
</organism>
<proteinExistence type="predicted"/>
<evidence type="ECO:0000313" key="2">
    <source>
        <dbReference type="Proteomes" id="UP001232148"/>
    </source>
</evidence>
<dbReference type="AlphaFoldDB" id="A0AAD9H737"/>
<keyword evidence="2" id="KW-1185">Reference proteome</keyword>
<reference evidence="1" key="1">
    <citation type="submission" date="2021-06" db="EMBL/GenBank/DDBJ databases">
        <title>Comparative genomics, transcriptomics and evolutionary studies reveal genomic signatures of adaptation to plant cell wall in hemibiotrophic fungi.</title>
        <authorList>
            <consortium name="DOE Joint Genome Institute"/>
            <person name="Baroncelli R."/>
            <person name="Diaz J.F."/>
            <person name="Benocci T."/>
            <person name="Peng M."/>
            <person name="Battaglia E."/>
            <person name="Haridas S."/>
            <person name="Andreopoulos W."/>
            <person name="Labutti K."/>
            <person name="Pangilinan J."/>
            <person name="Floch G.L."/>
            <person name="Makela M.R."/>
            <person name="Henrissat B."/>
            <person name="Grigoriev I.V."/>
            <person name="Crouch J.A."/>
            <person name="De Vries R.P."/>
            <person name="Sukno S.A."/>
            <person name="Thon M.R."/>
        </authorList>
    </citation>
    <scope>NUCLEOTIDE SEQUENCE</scope>
    <source>
        <strain evidence="1">MAFF235873</strain>
    </source>
</reference>
<comment type="caution">
    <text evidence="1">The sequence shown here is derived from an EMBL/GenBank/DDBJ whole genome shotgun (WGS) entry which is preliminary data.</text>
</comment>
<protein>
    <submittedName>
        <fullName evidence="1">Uncharacterized protein</fullName>
    </submittedName>
</protein>
<evidence type="ECO:0000313" key="1">
    <source>
        <dbReference type="EMBL" id="KAK2022624.1"/>
    </source>
</evidence>
<gene>
    <name evidence="1" type="ORF">LX32DRAFT_732702</name>
</gene>
<name>A0AAD9H737_9PEZI</name>
<sequence>MSSDATVSLPSGNAHSEIKPSQTFLTAKEKKEIVRLSRALVCAGASIIENDDSLQLSEKTDRHCIEMMSATQWPPSDDTIARLLDGLRESPAAATTTTTLLALHKQWWVSHQAGAPPCGSVPDPDWPDPRPPPAARDLVNRFSRARVSLGLDPDATIFLLLGRAVPLKTASTKTLAALVNSTTKRTLPAPAIIAAVRAAMPAPRLSSASWDLDTKAGMSHVRFWEAKTAGSGTSDRNKPRLASYSNDPTCRSQLSLLPLPLGSFVFLEPTCCGNGHEWC</sequence>
<accession>A0AAD9H737</accession>